<organism evidence="1 2">
    <name type="scientific">Streptomyces roseoverticillatus</name>
    <dbReference type="NCBI Taxonomy" id="66429"/>
    <lineage>
        <taxon>Bacteria</taxon>
        <taxon>Bacillati</taxon>
        <taxon>Actinomycetota</taxon>
        <taxon>Actinomycetes</taxon>
        <taxon>Kitasatosporales</taxon>
        <taxon>Streptomycetaceae</taxon>
        <taxon>Streptomyces</taxon>
    </lineage>
</organism>
<name>A0ABV3INA3_9ACTN</name>
<accession>A0ABV3INA3</accession>
<protein>
    <recommendedName>
        <fullName evidence="3">ADP-ribosylation/crystallin J1</fullName>
    </recommendedName>
</protein>
<gene>
    <name evidence="1" type="ORF">AB0L03_01775</name>
</gene>
<dbReference type="RefSeq" id="WP_366086440.1">
    <property type="nucleotide sequence ID" value="NZ_JBFASG010000001.1"/>
</dbReference>
<sequence>MSTSTAGRRTMTLWRPTGPEELALVEASGWRAWPPRLPEQPIFYPVLNEDYAIRIARDWNVPASGAGYVTRFEVDAAFAARYPVQQAGGRTILELWVPAEELAEFNRHIVGPIEVTHEFRPEPRQQP</sequence>
<comment type="caution">
    <text evidence="1">The sequence shown here is derived from an EMBL/GenBank/DDBJ whole genome shotgun (WGS) entry which is preliminary data.</text>
</comment>
<reference evidence="1 2" key="1">
    <citation type="submission" date="2024-06" db="EMBL/GenBank/DDBJ databases">
        <title>The Natural Products Discovery Center: Release of the First 8490 Sequenced Strains for Exploring Actinobacteria Biosynthetic Diversity.</title>
        <authorList>
            <person name="Kalkreuter E."/>
            <person name="Kautsar S.A."/>
            <person name="Yang D."/>
            <person name="Bader C.D."/>
            <person name="Teijaro C.N."/>
            <person name="Fluegel L."/>
            <person name="Davis C.M."/>
            <person name="Simpson J.R."/>
            <person name="Lauterbach L."/>
            <person name="Steele A.D."/>
            <person name="Gui C."/>
            <person name="Meng S."/>
            <person name="Li G."/>
            <person name="Viehrig K."/>
            <person name="Ye F."/>
            <person name="Su P."/>
            <person name="Kiefer A.F."/>
            <person name="Nichols A."/>
            <person name="Cepeda A.J."/>
            <person name="Yan W."/>
            <person name="Fan B."/>
            <person name="Jiang Y."/>
            <person name="Adhikari A."/>
            <person name="Zheng C.-J."/>
            <person name="Schuster L."/>
            <person name="Cowan T.M."/>
            <person name="Smanski M.J."/>
            <person name="Chevrette M.G."/>
            <person name="De Carvalho L.P.S."/>
            <person name="Shen B."/>
        </authorList>
    </citation>
    <scope>NUCLEOTIDE SEQUENCE [LARGE SCALE GENOMIC DNA]</scope>
    <source>
        <strain evidence="1 2">NPDC053791</strain>
    </source>
</reference>
<evidence type="ECO:0008006" key="3">
    <source>
        <dbReference type="Google" id="ProtNLM"/>
    </source>
</evidence>
<proteinExistence type="predicted"/>
<evidence type="ECO:0000313" key="2">
    <source>
        <dbReference type="Proteomes" id="UP001552479"/>
    </source>
</evidence>
<keyword evidence="2" id="KW-1185">Reference proteome</keyword>
<evidence type="ECO:0000313" key="1">
    <source>
        <dbReference type="EMBL" id="MEV4921579.1"/>
    </source>
</evidence>
<dbReference type="EMBL" id="JBFASG010000001">
    <property type="protein sequence ID" value="MEV4921579.1"/>
    <property type="molecule type" value="Genomic_DNA"/>
</dbReference>
<dbReference type="Proteomes" id="UP001552479">
    <property type="component" value="Unassembled WGS sequence"/>
</dbReference>